<organism evidence="2 3">
    <name type="scientific">Lactuca sativa</name>
    <name type="common">Garden lettuce</name>
    <dbReference type="NCBI Taxonomy" id="4236"/>
    <lineage>
        <taxon>Eukaryota</taxon>
        <taxon>Viridiplantae</taxon>
        <taxon>Streptophyta</taxon>
        <taxon>Embryophyta</taxon>
        <taxon>Tracheophyta</taxon>
        <taxon>Spermatophyta</taxon>
        <taxon>Magnoliopsida</taxon>
        <taxon>eudicotyledons</taxon>
        <taxon>Gunneridae</taxon>
        <taxon>Pentapetalae</taxon>
        <taxon>asterids</taxon>
        <taxon>campanulids</taxon>
        <taxon>Asterales</taxon>
        <taxon>Asteraceae</taxon>
        <taxon>Cichorioideae</taxon>
        <taxon>Cichorieae</taxon>
        <taxon>Lactucinae</taxon>
        <taxon>Lactuca</taxon>
    </lineage>
</organism>
<protein>
    <recommendedName>
        <fullName evidence="1">Reverse transcriptase Ty1/copia-type domain-containing protein</fullName>
    </recommendedName>
</protein>
<evidence type="ECO:0000259" key="1">
    <source>
        <dbReference type="Pfam" id="PF07727"/>
    </source>
</evidence>
<proteinExistence type="predicted"/>
<dbReference type="EMBL" id="NBSK02000008">
    <property type="protein sequence ID" value="KAJ0192857.1"/>
    <property type="molecule type" value="Genomic_DNA"/>
</dbReference>
<dbReference type="SUPFAM" id="SSF56672">
    <property type="entry name" value="DNA/RNA polymerases"/>
    <property type="match status" value="1"/>
</dbReference>
<feature type="domain" description="Reverse transcriptase Ty1/copia-type" evidence="1">
    <location>
        <begin position="57"/>
        <end position="155"/>
    </location>
</feature>
<sequence>MQIYIRLKTGSKGPVHRIVLLSPHLFGYLSLHLQLSQCDMFFHGDIVLIGSNDIFCFTKSRANTSLFIYNYHNVTCFFMVYVGDIVLIGSNDTFLDHFVQTLANKFSIKYLSPLDHFLGIEVIPTPTGLFLSQHHHIQYLLTQFHMDGAKEIGIPSSYSVVLSPMDESLHVDPTSYRRLVGSLQYLAFTRPNVSFAMNKLSQFMYLPTQTHWKTLKRVLRYLKGTIHHGLFLNRSST</sequence>
<dbReference type="InterPro" id="IPR013103">
    <property type="entry name" value="RVT_2"/>
</dbReference>
<dbReference type="PANTHER" id="PTHR11439">
    <property type="entry name" value="GAG-POL-RELATED RETROTRANSPOSON"/>
    <property type="match status" value="1"/>
</dbReference>
<keyword evidence="3" id="KW-1185">Reference proteome</keyword>
<dbReference type="PANTHER" id="PTHR11439:SF450">
    <property type="entry name" value="REVERSE TRANSCRIPTASE TY1_COPIA-TYPE DOMAIN-CONTAINING PROTEIN"/>
    <property type="match status" value="1"/>
</dbReference>
<accession>A0A9R1X1H4</accession>
<dbReference type="Proteomes" id="UP000235145">
    <property type="component" value="Unassembled WGS sequence"/>
</dbReference>
<evidence type="ECO:0000313" key="2">
    <source>
        <dbReference type="EMBL" id="KAJ0192857.1"/>
    </source>
</evidence>
<reference evidence="2 3" key="1">
    <citation type="journal article" date="2017" name="Nat. Commun.">
        <title>Genome assembly with in vitro proximity ligation data and whole-genome triplication in lettuce.</title>
        <authorList>
            <person name="Reyes-Chin-Wo S."/>
            <person name="Wang Z."/>
            <person name="Yang X."/>
            <person name="Kozik A."/>
            <person name="Arikit S."/>
            <person name="Song C."/>
            <person name="Xia L."/>
            <person name="Froenicke L."/>
            <person name="Lavelle D.O."/>
            <person name="Truco M.J."/>
            <person name="Xia R."/>
            <person name="Zhu S."/>
            <person name="Xu C."/>
            <person name="Xu H."/>
            <person name="Xu X."/>
            <person name="Cox K."/>
            <person name="Korf I."/>
            <person name="Meyers B.C."/>
            <person name="Michelmore R.W."/>
        </authorList>
    </citation>
    <scope>NUCLEOTIDE SEQUENCE [LARGE SCALE GENOMIC DNA]</scope>
    <source>
        <strain evidence="3">cv. Salinas</strain>
        <tissue evidence="2">Seedlings</tissue>
    </source>
</reference>
<name>A0A9R1X1H4_LACSA</name>
<evidence type="ECO:0000313" key="3">
    <source>
        <dbReference type="Proteomes" id="UP000235145"/>
    </source>
</evidence>
<dbReference type="InterPro" id="IPR043502">
    <property type="entry name" value="DNA/RNA_pol_sf"/>
</dbReference>
<dbReference type="AlphaFoldDB" id="A0A9R1X1H4"/>
<dbReference type="Pfam" id="PF07727">
    <property type="entry name" value="RVT_2"/>
    <property type="match status" value="1"/>
</dbReference>
<comment type="caution">
    <text evidence="2">The sequence shown here is derived from an EMBL/GenBank/DDBJ whole genome shotgun (WGS) entry which is preliminary data.</text>
</comment>
<gene>
    <name evidence="2" type="ORF">LSAT_V11C800429780</name>
</gene>